<evidence type="ECO:0000256" key="2">
    <source>
        <dbReference type="ARBA" id="ARBA00022512"/>
    </source>
</evidence>
<evidence type="ECO:0000256" key="5">
    <source>
        <dbReference type="ARBA" id="ARBA00022737"/>
    </source>
</evidence>
<dbReference type="Gene3D" id="3.80.10.10">
    <property type="entry name" value="Ribonuclease Inhibitor"/>
    <property type="match status" value="1"/>
</dbReference>
<dbReference type="SUPFAM" id="SSF52058">
    <property type="entry name" value="L domain-like"/>
    <property type="match status" value="1"/>
</dbReference>
<proteinExistence type="predicted"/>
<name>A0AAD8SIU6_LOLMU</name>
<keyword evidence="3" id="KW-0964">Secreted</keyword>
<evidence type="ECO:0000256" key="7">
    <source>
        <dbReference type="ARBA" id="ARBA00023278"/>
    </source>
</evidence>
<dbReference type="InterPro" id="IPR051582">
    <property type="entry name" value="LRR_extensin-like_regulator"/>
</dbReference>
<evidence type="ECO:0000256" key="3">
    <source>
        <dbReference type="ARBA" id="ARBA00022525"/>
    </source>
</evidence>
<dbReference type="Proteomes" id="UP001231189">
    <property type="component" value="Unassembled WGS sequence"/>
</dbReference>
<dbReference type="InterPro" id="IPR032675">
    <property type="entry name" value="LRR_dom_sf"/>
</dbReference>
<evidence type="ECO:0000256" key="4">
    <source>
        <dbReference type="ARBA" id="ARBA00022729"/>
    </source>
</evidence>
<keyword evidence="6" id="KW-0325">Glycoprotein</keyword>
<evidence type="ECO:0000313" key="11">
    <source>
        <dbReference type="Proteomes" id="UP001231189"/>
    </source>
</evidence>
<evidence type="ECO:0000313" key="10">
    <source>
        <dbReference type="EMBL" id="KAK1653140.1"/>
    </source>
</evidence>
<dbReference type="FunFam" id="3.80.10.10:FF:000224">
    <property type="entry name" value="Leucine-rich repeat extensin-like protein 1"/>
    <property type="match status" value="1"/>
</dbReference>
<sequence>MAPRTAAHSMSPTWHACLKWWSGARRRGLRAAYITLQTWRRTAIFSDPTNFTANWAGPNVCAYNGVYCAPHPADGAVLVVVGLDLNHADIAGFLPANLPAGLPDLALLHLNSNRFCGVLPGTFLHLRLLHELDISNNRFVGAFPAVVLALPSLKYLDLRFNDFEGPIPPALFDRPLDAIFLNSNRLTRISSNTLRACVRGGRRRPRRGNRRARAPPGEARGGQGGDAREAR</sequence>
<accession>A0AAD8SIU6</accession>
<organism evidence="10 11">
    <name type="scientific">Lolium multiflorum</name>
    <name type="common">Italian ryegrass</name>
    <name type="synonym">Lolium perenne subsp. multiflorum</name>
    <dbReference type="NCBI Taxonomy" id="4521"/>
    <lineage>
        <taxon>Eukaryota</taxon>
        <taxon>Viridiplantae</taxon>
        <taxon>Streptophyta</taxon>
        <taxon>Embryophyta</taxon>
        <taxon>Tracheophyta</taxon>
        <taxon>Spermatophyta</taxon>
        <taxon>Magnoliopsida</taxon>
        <taxon>Liliopsida</taxon>
        <taxon>Poales</taxon>
        <taxon>Poaceae</taxon>
        <taxon>BOP clade</taxon>
        <taxon>Pooideae</taxon>
        <taxon>Poodae</taxon>
        <taxon>Poeae</taxon>
        <taxon>Poeae Chloroplast Group 2 (Poeae type)</taxon>
        <taxon>Loliodinae</taxon>
        <taxon>Loliinae</taxon>
        <taxon>Lolium</taxon>
    </lineage>
</organism>
<evidence type="ECO:0000256" key="1">
    <source>
        <dbReference type="ARBA" id="ARBA00004191"/>
    </source>
</evidence>
<dbReference type="InterPro" id="IPR001611">
    <property type="entry name" value="Leu-rich_rpt"/>
</dbReference>
<gene>
    <name evidence="10" type="ORF">QYE76_070945</name>
</gene>
<evidence type="ECO:0000256" key="6">
    <source>
        <dbReference type="ARBA" id="ARBA00023180"/>
    </source>
</evidence>
<evidence type="ECO:0000256" key="9">
    <source>
        <dbReference type="SAM" id="MobiDB-lite"/>
    </source>
</evidence>
<dbReference type="EMBL" id="JAUUTY010000004">
    <property type="protein sequence ID" value="KAK1653140.1"/>
    <property type="molecule type" value="Genomic_DNA"/>
</dbReference>
<comment type="subcellular location">
    <subcellularLocation>
        <location evidence="1">Secreted</location>
        <location evidence="1">Cell wall</location>
    </subcellularLocation>
</comment>
<reference evidence="10" key="1">
    <citation type="submission" date="2023-07" db="EMBL/GenBank/DDBJ databases">
        <title>A chromosome-level genome assembly of Lolium multiflorum.</title>
        <authorList>
            <person name="Chen Y."/>
            <person name="Copetti D."/>
            <person name="Kolliker R."/>
            <person name="Studer B."/>
        </authorList>
    </citation>
    <scope>NUCLEOTIDE SEQUENCE</scope>
    <source>
        <strain evidence="10">02402/16</strain>
        <tissue evidence="10">Leaf</tissue>
    </source>
</reference>
<keyword evidence="11" id="KW-1185">Reference proteome</keyword>
<dbReference type="AlphaFoldDB" id="A0AAD8SIU6"/>
<dbReference type="PANTHER" id="PTHR32093:SF115">
    <property type="entry name" value="LEUCINE-RICH REPEAT EXTENSIN-LIKE PROTEIN 2"/>
    <property type="match status" value="1"/>
</dbReference>
<feature type="region of interest" description="Disordered" evidence="9">
    <location>
        <begin position="199"/>
        <end position="231"/>
    </location>
</feature>
<evidence type="ECO:0000256" key="8">
    <source>
        <dbReference type="ARBA" id="ARBA00041871"/>
    </source>
</evidence>
<keyword evidence="2" id="KW-0134">Cell wall</keyword>
<keyword evidence="5" id="KW-0677">Repeat</keyword>
<keyword evidence="4" id="KW-0732">Signal</keyword>
<dbReference type="Pfam" id="PF13855">
    <property type="entry name" value="LRR_8"/>
    <property type="match status" value="1"/>
</dbReference>
<keyword evidence="7" id="KW-0379">Hydroxylation</keyword>
<feature type="compositionally biased region" description="Basic residues" evidence="9">
    <location>
        <begin position="200"/>
        <end position="213"/>
    </location>
</feature>
<comment type="caution">
    <text evidence="10">The sequence shown here is derived from an EMBL/GenBank/DDBJ whole genome shotgun (WGS) entry which is preliminary data.</text>
</comment>
<protein>
    <recommendedName>
        <fullName evidence="8">Cell wall hydroxyproline-rich glycoprotein</fullName>
    </recommendedName>
</protein>
<dbReference type="PANTHER" id="PTHR32093">
    <property type="entry name" value="LEUCINE-RICH REPEAT EXTENSIN-LIKE PROTEIN 3-RELATED"/>
    <property type="match status" value="1"/>
</dbReference>